<evidence type="ECO:0000313" key="2">
    <source>
        <dbReference type="Proteomes" id="UP000276133"/>
    </source>
</evidence>
<name>A0A3M7P417_BRAPC</name>
<comment type="caution">
    <text evidence="1">The sequence shown here is derived from an EMBL/GenBank/DDBJ whole genome shotgun (WGS) entry which is preliminary data.</text>
</comment>
<organism evidence="1 2">
    <name type="scientific">Brachionus plicatilis</name>
    <name type="common">Marine rotifer</name>
    <name type="synonym">Brachionus muelleri</name>
    <dbReference type="NCBI Taxonomy" id="10195"/>
    <lineage>
        <taxon>Eukaryota</taxon>
        <taxon>Metazoa</taxon>
        <taxon>Spiralia</taxon>
        <taxon>Gnathifera</taxon>
        <taxon>Rotifera</taxon>
        <taxon>Eurotatoria</taxon>
        <taxon>Monogononta</taxon>
        <taxon>Pseudotrocha</taxon>
        <taxon>Ploima</taxon>
        <taxon>Brachionidae</taxon>
        <taxon>Brachionus</taxon>
    </lineage>
</organism>
<gene>
    <name evidence="1" type="ORF">BpHYR1_015916</name>
</gene>
<reference evidence="1 2" key="1">
    <citation type="journal article" date="2018" name="Sci. Rep.">
        <title>Genomic signatures of local adaptation to the degree of environmental predictability in rotifers.</title>
        <authorList>
            <person name="Franch-Gras L."/>
            <person name="Hahn C."/>
            <person name="Garcia-Roger E.M."/>
            <person name="Carmona M.J."/>
            <person name="Serra M."/>
            <person name="Gomez A."/>
        </authorList>
    </citation>
    <scope>NUCLEOTIDE SEQUENCE [LARGE SCALE GENOMIC DNA]</scope>
    <source>
        <strain evidence="1">HYR1</strain>
    </source>
</reference>
<dbReference type="EMBL" id="REGN01013571">
    <property type="protein sequence ID" value="RMZ93763.1"/>
    <property type="molecule type" value="Genomic_DNA"/>
</dbReference>
<dbReference type="AlphaFoldDB" id="A0A3M7P417"/>
<proteinExistence type="predicted"/>
<accession>A0A3M7P417</accession>
<protein>
    <submittedName>
        <fullName evidence="1">Uncharacterized protein</fullName>
    </submittedName>
</protein>
<keyword evidence="2" id="KW-1185">Reference proteome</keyword>
<sequence>MNSYSIQSNCLNLALHVFSLLYKSNRIRLLALKLIKVSRNRISSDINIGFILINSSNMHIY</sequence>
<evidence type="ECO:0000313" key="1">
    <source>
        <dbReference type="EMBL" id="RMZ93763.1"/>
    </source>
</evidence>
<dbReference type="Proteomes" id="UP000276133">
    <property type="component" value="Unassembled WGS sequence"/>
</dbReference>